<dbReference type="InterPro" id="IPR043917">
    <property type="entry name" value="DUF5753"/>
</dbReference>
<dbReference type="EMBL" id="QZEY01000009">
    <property type="protein sequence ID" value="RJL30360.1"/>
    <property type="molecule type" value="Genomic_DNA"/>
</dbReference>
<dbReference type="Pfam" id="PF13560">
    <property type="entry name" value="HTH_31"/>
    <property type="match status" value="1"/>
</dbReference>
<organism evidence="2 3">
    <name type="scientific">Bailinhaonella thermotolerans</name>
    <dbReference type="NCBI Taxonomy" id="1070861"/>
    <lineage>
        <taxon>Bacteria</taxon>
        <taxon>Bacillati</taxon>
        <taxon>Actinomycetota</taxon>
        <taxon>Actinomycetes</taxon>
        <taxon>Streptosporangiales</taxon>
        <taxon>Streptosporangiaceae</taxon>
        <taxon>Bailinhaonella</taxon>
    </lineage>
</organism>
<keyword evidence="3" id="KW-1185">Reference proteome</keyword>
<dbReference type="PROSITE" id="PS50943">
    <property type="entry name" value="HTH_CROC1"/>
    <property type="match status" value="1"/>
</dbReference>
<evidence type="ECO:0000313" key="3">
    <source>
        <dbReference type="Proteomes" id="UP000265768"/>
    </source>
</evidence>
<comment type="caution">
    <text evidence="2">The sequence shown here is derived from an EMBL/GenBank/DDBJ whole genome shotgun (WGS) entry which is preliminary data.</text>
</comment>
<dbReference type="Pfam" id="PF19054">
    <property type="entry name" value="DUF5753"/>
    <property type="match status" value="1"/>
</dbReference>
<dbReference type="InterPro" id="IPR010982">
    <property type="entry name" value="Lambda_DNA-bd_dom_sf"/>
</dbReference>
<dbReference type="SUPFAM" id="SSF47413">
    <property type="entry name" value="lambda repressor-like DNA-binding domains"/>
    <property type="match status" value="1"/>
</dbReference>
<evidence type="ECO:0000259" key="1">
    <source>
        <dbReference type="PROSITE" id="PS50943"/>
    </source>
</evidence>
<evidence type="ECO:0000313" key="2">
    <source>
        <dbReference type="EMBL" id="RJL30360.1"/>
    </source>
</evidence>
<dbReference type="InterPro" id="IPR001387">
    <property type="entry name" value="Cro/C1-type_HTH"/>
</dbReference>
<accession>A0A3A4AYN2</accession>
<proteinExistence type="predicted"/>
<dbReference type="GO" id="GO:0003677">
    <property type="term" value="F:DNA binding"/>
    <property type="evidence" value="ECO:0007669"/>
    <property type="project" value="InterPro"/>
</dbReference>
<dbReference type="Gene3D" id="1.10.260.40">
    <property type="entry name" value="lambda repressor-like DNA-binding domains"/>
    <property type="match status" value="2"/>
</dbReference>
<dbReference type="CDD" id="cd00093">
    <property type="entry name" value="HTH_XRE"/>
    <property type="match status" value="1"/>
</dbReference>
<dbReference type="Proteomes" id="UP000265768">
    <property type="component" value="Unassembled WGS sequence"/>
</dbReference>
<dbReference type="SMART" id="SM00530">
    <property type="entry name" value="HTH_XRE"/>
    <property type="match status" value="1"/>
</dbReference>
<feature type="domain" description="HTH cro/C1-type" evidence="1">
    <location>
        <begin position="204"/>
        <end position="258"/>
    </location>
</feature>
<name>A0A3A4AYN2_9ACTN</name>
<sequence>MVCARGRAVRGPVHYFEMIDMVVDMRRSCQEAGEARSWAQVGAARAPPLKIRPSLTSLITSARRQRGPDRSENHLRPTFADKLDLLFTTTLTTDRATGRRREHHYREVSEGIAAETGVSVAIGLLHKLRHGGQQTTTIERAEAIASWFGEIPDYFLNTPAADAAYARRLWVKLHRERSAGEHNGNPDPVSSPIRHRRAVLAGRLRALREAATLTPAQVDHALGRRPAVLSALENGDAEPTPTLVGRLLTLYGVREPHQRECVLSLARGEREPLWCDDPVIPLWLATTCRLEQQAAVIRTYQTQFIPPLLQTEEYARAVVSAATSQPLDTESVEAGLRLTLARQDLLIRQDSPVIWAIVDQSALRRRLTGPGPWQRQLDALILHAKNPRITLQIAPMEAPAYLPRSGPFTLMRFARPYAPEVFCMHSFESDVLLTNPSDVESGHKAFTRLSTTATMPDETLALLHRLRDEEI</sequence>
<dbReference type="OrthoDB" id="5177725at2"/>
<dbReference type="AlphaFoldDB" id="A0A3A4AYN2"/>
<reference evidence="2 3" key="1">
    <citation type="submission" date="2018-09" db="EMBL/GenBank/DDBJ databases">
        <title>YIM 75507 draft genome.</title>
        <authorList>
            <person name="Tang S."/>
            <person name="Feng Y."/>
        </authorList>
    </citation>
    <scope>NUCLEOTIDE SEQUENCE [LARGE SCALE GENOMIC DNA]</scope>
    <source>
        <strain evidence="2 3">YIM 75507</strain>
    </source>
</reference>
<protein>
    <submittedName>
        <fullName evidence="2">XRE family transcriptional regulator</fullName>
    </submittedName>
</protein>
<gene>
    <name evidence="2" type="ORF">D5H75_22540</name>
</gene>